<evidence type="ECO:0000313" key="2">
    <source>
        <dbReference type="EMBL" id="WAR25351.1"/>
    </source>
</evidence>
<name>A0ABY7FWY4_MYAAR</name>
<keyword evidence="1" id="KW-1133">Transmembrane helix</keyword>
<feature type="transmembrane region" description="Helical" evidence="1">
    <location>
        <begin position="1028"/>
        <end position="1048"/>
    </location>
</feature>
<evidence type="ECO:0000256" key="1">
    <source>
        <dbReference type="SAM" id="Phobius"/>
    </source>
</evidence>
<reference evidence="2" key="1">
    <citation type="submission" date="2022-11" db="EMBL/GenBank/DDBJ databases">
        <title>Centuries of genome instability and evolution in soft-shell clam transmissible cancer (bioRxiv).</title>
        <authorList>
            <person name="Hart S.F.M."/>
            <person name="Yonemitsu M.A."/>
            <person name="Giersch R.M."/>
            <person name="Beal B.F."/>
            <person name="Arriagada G."/>
            <person name="Davis B.W."/>
            <person name="Ostrander E.A."/>
            <person name="Goff S.P."/>
            <person name="Metzger M.J."/>
        </authorList>
    </citation>
    <scope>NUCLEOTIDE SEQUENCE</scope>
    <source>
        <strain evidence="2">MELC-2E11</strain>
        <tissue evidence="2">Siphon/mantle</tissue>
    </source>
</reference>
<gene>
    <name evidence="2" type="ORF">MAR_011055</name>
</gene>
<accession>A0ABY7FWY4</accession>
<protein>
    <submittedName>
        <fullName evidence="2">Uncharacterized protein</fullName>
    </submittedName>
</protein>
<dbReference type="InterPro" id="IPR009030">
    <property type="entry name" value="Growth_fac_rcpt_cys_sf"/>
</dbReference>
<proteinExistence type="predicted"/>
<dbReference type="Proteomes" id="UP001164746">
    <property type="component" value="Chromosome 14"/>
</dbReference>
<keyword evidence="1" id="KW-0472">Membrane</keyword>
<keyword evidence="1" id="KW-0812">Transmembrane</keyword>
<organism evidence="2 3">
    <name type="scientific">Mya arenaria</name>
    <name type="common">Soft-shell clam</name>
    <dbReference type="NCBI Taxonomy" id="6604"/>
    <lineage>
        <taxon>Eukaryota</taxon>
        <taxon>Metazoa</taxon>
        <taxon>Spiralia</taxon>
        <taxon>Lophotrochozoa</taxon>
        <taxon>Mollusca</taxon>
        <taxon>Bivalvia</taxon>
        <taxon>Autobranchia</taxon>
        <taxon>Heteroconchia</taxon>
        <taxon>Euheterodonta</taxon>
        <taxon>Imparidentia</taxon>
        <taxon>Neoheterodontei</taxon>
        <taxon>Myida</taxon>
        <taxon>Myoidea</taxon>
        <taxon>Myidae</taxon>
        <taxon>Mya</taxon>
    </lineage>
</organism>
<dbReference type="SUPFAM" id="SSF57184">
    <property type="entry name" value="Growth factor receptor domain"/>
    <property type="match status" value="2"/>
</dbReference>
<sequence length="1202" mass="134429">MEILIRWKIGYMRQRLELIQPSAGQTDKLEVFQKKFLKQLLQLPNNTANPAVYLITGLLPVEAQIHIRTLTFLYNLAAQDPCSIERQLLERQYAMKTVDSSSWVICVQKILWKYDLPSLGEFLEQHTTKASWKTQVYTVINKYWGEKISHSLKLYKSLQYLADDSYIPGNVHPLFRIDYTARESERLKPKLKLATGTYILQTNRKSFNQHGVPDTCTLCNSEAETAEHFVLTCPVLEGVRRPILSDIISELDQTFNIDFAAQSNALKIQYILNCWPLVGTRRLNPEELRPYETQCCRLLYNLDLVRIRTIGASQPRRRKPKATLRQGLPAPHKPIPRVISFIDGGCPPDKPFCSAVGCSSTCPEPYFVNGSNCVLSCGNLSVNERQCVSSCPEGHFVRESLTVAGGRPYMKRQCVEFCNEDEYIFNTSCVKTCPLSSPYIGSGQAPVYTKTYHGTRVSKNVCGTACPLNEPLKENFTVFGINYTRCILSCKTIIDGDFCVSKCNAKRPVFEGRCVAKCPLSHPLLNSKYQCVPTCTSSLVLQKQECLCPPHLPVVYDGQCAASCNNLFMYPSTDVSLCVNSCKDTDFTLDRICVEVCPRNTSLYVKSCVLKCPVQLPYWCETVKGQECSFHSGNISDGHFVCTNKCPSECPEGMFVEETSATQISWQDNGHSMSVNDKTYVVIEIKELINGNKCVAKCDKFMFNGTCIDTCPDSFPFEKNGSCDNYTCESFYYEDKTNKAHLHCVPRCYNGDVSIGYQCFQACPESAYQYGDICVMSCPPEAPVIEVNISSECGGQLWCTTGLRQKICRKFCSKTLLNITGIASCVDVCPPPLLEYKKRCVKTCPPEAPIINNTFVVNQQWHYGHVRNVTKSFNECVFSCDVRGKPLDKSKLFCTSECPSNLPFIISNICSSECNESMLRNNESFGIECVHACPKGKVNVIGHCLDPASCGDENAYAYDGRCVNSCPKDRPFGMNGGNRSCIADCGKDYLFSNGTCIYINSCKESMIVFEGQCIEKCPGGYGIFDTCYHMIFFVLWVIVVFGLLIVFIRLGRQIFKEYFIVLRMIASASYLSSLTHILSKSLETSGLELENDYDTDSFGIDIQGFDDDVPLLRLTGIVDTSEASTEAQTLADVHATESDDDETLFIVNKCSPLESVSKAGFPVPVYVCSASGAGDSRFLLCTPHSQDSLTEMRTRVDLFPKN</sequence>
<keyword evidence="3" id="KW-1185">Reference proteome</keyword>
<dbReference type="EMBL" id="CP111025">
    <property type="protein sequence ID" value="WAR25351.1"/>
    <property type="molecule type" value="Genomic_DNA"/>
</dbReference>
<evidence type="ECO:0000313" key="3">
    <source>
        <dbReference type="Proteomes" id="UP001164746"/>
    </source>
</evidence>